<keyword evidence="3" id="KW-0813">Transport</keyword>
<dbReference type="Gene3D" id="1.20.1250.20">
    <property type="entry name" value="MFS general substrate transporter like domains"/>
    <property type="match status" value="2"/>
</dbReference>
<dbReference type="InterPro" id="IPR020846">
    <property type="entry name" value="MFS_dom"/>
</dbReference>
<feature type="compositionally biased region" description="Polar residues" evidence="7">
    <location>
        <begin position="35"/>
        <end position="45"/>
    </location>
</feature>
<proteinExistence type="inferred from homology"/>
<feature type="transmembrane region" description="Helical" evidence="8">
    <location>
        <begin position="388"/>
        <end position="407"/>
    </location>
</feature>
<sequence length="564" mass="59772">MSSEHTSSAPNGANPEKQADTTELGTQGRPGDLGNGNNEATSIDKNSPRDIHGWKWAVAYAAMLSTTLLFALDNTIVANIQPAIINDFGHLELLSWIGTGFALGTMFILVWGKVYGVFNIKWVYIFNIFLFEAGSALCGAAPNIEALIIGRVIAGVGGSGMYSGTLTYVSVLSNDQEKPAYLAGSTVIWGVGSVLGPVVGGAFAASSATWRWGFYVNLPVGAAFAPAYFLLFPSVDPHPSKTLAEKFRLVDWVNSVIFLAGSACLTVVLTFGGVVYPFNSGTVIALWTVTGVLLIAFIVLLKLHPLVTKENRLYPLHFFKKPTLINMQLQVFLSSGIILAMTYYIPLYFQFVKGDGALQAGVRLLPLIMFMVVASMANGFLMPRYGLIPVWYIGGSCLALIGTALMYTVNDTTSNANIYGYNILVGTGAGCYIVAGFAIVQSLVPVHDIANAVGAMTISQDLGMVLFLAISGSLFHNVAVDKVGKALPEVSSTEIGNLIAGSSSSAFQALTDAEKALVIPEIANAMTSIWAFFLAAAALSVVCSVPLLRAKLGRDKISTAVVAA</sequence>
<feature type="transmembrane region" description="Helical" evidence="8">
    <location>
        <begin position="364"/>
        <end position="381"/>
    </location>
</feature>
<feature type="transmembrane region" description="Helical" evidence="8">
    <location>
        <begin position="284"/>
        <end position="303"/>
    </location>
</feature>
<dbReference type="CDD" id="cd17502">
    <property type="entry name" value="MFS_Azr1_MDR_like"/>
    <property type="match status" value="1"/>
</dbReference>
<dbReference type="Pfam" id="PF07690">
    <property type="entry name" value="MFS_1"/>
    <property type="match status" value="1"/>
</dbReference>
<keyword evidence="11" id="KW-1185">Reference proteome</keyword>
<feature type="transmembrane region" description="Helical" evidence="8">
    <location>
        <begin position="212"/>
        <end position="231"/>
    </location>
</feature>
<feature type="domain" description="Major facilitator superfamily (MFS) profile" evidence="9">
    <location>
        <begin position="59"/>
        <end position="539"/>
    </location>
</feature>
<feature type="transmembrane region" description="Helical" evidence="8">
    <location>
        <begin position="324"/>
        <end position="344"/>
    </location>
</feature>
<evidence type="ECO:0000256" key="4">
    <source>
        <dbReference type="ARBA" id="ARBA00022692"/>
    </source>
</evidence>
<dbReference type="PANTHER" id="PTHR23501:SF12">
    <property type="entry name" value="MAJOR FACILITATOR SUPERFAMILY (MFS) PROFILE DOMAIN-CONTAINING PROTEIN-RELATED"/>
    <property type="match status" value="1"/>
</dbReference>
<keyword evidence="6 8" id="KW-0472">Membrane</keyword>
<evidence type="ECO:0000256" key="6">
    <source>
        <dbReference type="ARBA" id="ARBA00023136"/>
    </source>
</evidence>
<keyword evidence="4 8" id="KW-0812">Transmembrane</keyword>
<dbReference type="FunFam" id="1.20.1250.20:FF:000429">
    <property type="entry name" value="MFS drug efflux transporter, putative"/>
    <property type="match status" value="1"/>
</dbReference>
<dbReference type="SUPFAM" id="SSF103473">
    <property type="entry name" value="MFS general substrate transporter"/>
    <property type="match status" value="2"/>
</dbReference>
<dbReference type="GeneID" id="34560734"/>
<evidence type="ECO:0000256" key="5">
    <source>
        <dbReference type="ARBA" id="ARBA00022989"/>
    </source>
</evidence>
<name>A0A1G4B6W6_9PEZI</name>
<feature type="transmembrane region" description="Helical" evidence="8">
    <location>
        <begin position="452"/>
        <end position="475"/>
    </location>
</feature>
<evidence type="ECO:0000313" key="10">
    <source>
        <dbReference type="EMBL" id="OHE97147.1"/>
    </source>
</evidence>
<evidence type="ECO:0000256" key="1">
    <source>
        <dbReference type="ARBA" id="ARBA00004141"/>
    </source>
</evidence>
<feature type="transmembrane region" description="Helical" evidence="8">
    <location>
        <begin position="529"/>
        <end position="548"/>
    </location>
</feature>
<feature type="transmembrane region" description="Helical" evidence="8">
    <location>
        <begin position="123"/>
        <end position="142"/>
    </location>
</feature>
<dbReference type="GO" id="GO:0022857">
    <property type="term" value="F:transmembrane transporter activity"/>
    <property type="evidence" value="ECO:0007669"/>
    <property type="project" value="InterPro"/>
</dbReference>
<feature type="transmembrane region" description="Helical" evidence="8">
    <location>
        <begin position="181"/>
        <end position="206"/>
    </location>
</feature>
<evidence type="ECO:0000256" key="3">
    <source>
        <dbReference type="ARBA" id="ARBA00022448"/>
    </source>
</evidence>
<dbReference type="RefSeq" id="XP_022474303.1">
    <property type="nucleotide sequence ID" value="XM_022619224.1"/>
</dbReference>
<comment type="subcellular location">
    <subcellularLocation>
        <location evidence="1">Membrane</location>
        <topology evidence="1">Multi-pass membrane protein</topology>
    </subcellularLocation>
</comment>
<protein>
    <submittedName>
        <fullName evidence="10">Major facilitator superfamily transporter</fullName>
    </submittedName>
</protein>
<comment type="caution">
    <text evidence="10">The sequence shown here is derived from an EMBL/GenBank/DDBJ whole genome shotgun (WGS) entry which is preliminary data.</text>
</comment>
<gene>
    <name evidence="10" type="ORF">CORC01_07588</name>
</gene>
<feature type="region of interest" description="Disordered" evidence="7">
    <location>
        <begin position="1"/>
        <end position="46"/>
    </location>
</feature>
<dbReference type="InterPro" id="IPR036259">
    <property type="entry name" value="MFS_trans_sf"/>
</dbReference>
<dbReference type="PROSITE" id="PS50850">
    <property type="entry name" value="MFS"/>
    <property type="match status" value="1"/>
</dbReference>
<dbReference type="AlphaFoldDB" id="A0A1G4B6W6"/>
<reference evidence="10 11" key="1">
    <citation type="submission" date="2016-09" db="EMBL/GenBank/DDBJ databases">
        <authorList>
            <person name="Capua I."/>
            <person name="De Benedictis P."/>
            <person name="Joannis T."/>
            <person name="Lombin L.H."/>
            <person name="Cattoli G."/>
        </authorList>
    </citation>
    <scope>NUCLEOTIDE SEQUENCE [LARGE SCALE GENOMIC DNA]</scope>
    <source>
        <strain evidence="10 11">IMI 309357</strain>
    </source>
</reference>
<feature type="transmembrane region" description="Helical" evidence="8">
    <location>
        <begin position="419"/>
        <end position="440"/>
    </location>
</feature>
<feature type="transmembrane region" description="Helical" evidence="8">
    <location>
        <begin position="148"/>
        <end position="169"/>
    </location>
</feature>
<evidence type="ECO:0000313" key="11">
    <source>
        <dbReference type="Proteomes" id="UP000176998"/>
    </source>
</evidence>
<organism evidence="10 11">
    <name type="scientific">Colletotrichum orchidophilum</name>
    <dbReference type="NCBI Taxonomy" id="1209926"/>
    <lineage>
        <taxon>Eukaryota</taxon>
        <taxon>Fungi</taxon>
        <taxon>Dikarya</taxon>
        <taxon>Ascomycota</taxon>
        <taxon>Pezizomycotina</taxon>
        <taxon>Sordariomycetes</taxon>
        <taxon>Hypocreomycetidae</taxon>
        <taxon>Glomerellales</taxon>
        <taxon>Glomerellaceae</taxon>
        <taxon>Colletotrichum</taxon>
    </lineage>
</organism>
<evidence type="ECO:0000259" key="9">
    <source>
        <dbReference type="PROSITE" id="PS50850"/>
    </source>
</evidence>
<dbReference type="EMBL" id="MJBS01000061">
    <property type="protein sequence ID" value="OHE97147.1"/>
    <property type="molecule type" value="Genomic_DNA"/>
</dbReference>
<accession>A0A1G4B6W6</accession>
<dbReference type="OrthoDB" id="10021397at2759"/>
<keyword evidence="5 8" id="KW-1133">Transmembrane helix</keyword>
<feature type="transmembrane region" description="Helical" evidence="8">
    <location>
        <begin position="57"/>
        <end position="81"/>
    </location>
</feature>
<dbReference type="GO" id="GO:0005886">
    <property type="term" value="C:plasma membrane"/>
    <property type="evidence" value="ECO:0007669"/>
    <property type="project" value="TreeGrafter"/>
</dbReference>
<feature type="transmembrane region" description="Helical" evidence="8">
    <location>
        <begin position="252"/>
        <end position="278"/>
    </location>
</feature>
<dbReference type="Proteomes" id="UP000176998">
    <property type="component" value="Unassembled WGS sequence"/>
</dbReference>
<evidence type="ECO:0000256" key="7">
    <source>
        <dbReference type="SAM" id="MobiDB-lite"/>
    </source>
</evidence>
<evidence type="ECO:0000256" key="2">
    <source>
        <dbReference type="ARBA" id="ARBA00007520"/>
    </source>
</evidence>
<evidence type="ECO:0000256" key="8">
    <source>
        <dbReference type="SAM" id="Phobius"/>
    </source>
</evidence>
<comment type="similarity">
    <text evidence="2">Belongs to the major facilitator superfamily. TCR/Tet family.</text>
</comment>
<feature type="transmembrane region" description="Helical" evidence="8">
    <location>
        <begin position="93"/>
        <end position="111"/>
    </location>
</feature>
<dbReference type="PANTHER" id="PTHR23501">
    <property type="entry name" value="MAJOR FACILITATOR SUPERFAMILY"/>
    <property type="match status" value="1"/>
</dbReference>
<dbReference type="InterPro" id="IPR011701">
    <property type="entry name" value="MFS"/>
</dbReference>
<feature type="compositionally biased region" description="Polar residues" evidence="7">
    <location>
        <begin position="1"/>
        <end position="11"/>
    </location>
</feature>